<dbReference type="EnsemblPlants" id="TraesCS5A02G472200.1">
    <property type="protein sequence ID" value="TraesCS5A02G472200.1"/>
    <property type="gene ID" value="TraesCS5A02G472200"/>
</dbReference>
<dbReference type="Gramene" id="TraesLAC5A03G02712380.1">
    <property type="protein sequence ID" value="TraesLAC5A03G02712380.1"/>
    <property type="gene ID" value="TraesLAC5A03G02712380"/>
</dbReference>
<dbReference type="Gramene" id="TraesSTA5A03G02748990.1">
    <property type="protein sequence ID" value="TraesSTA5A03G02748990.1"/>
    <property type="gene ID" value="TraesSTA5A03G02748990"/>
</dbReference>
<comment type="subcellular location">
    <subcellularLocation>
        <location evidence="1 8">Cell membrane</location>
        <topology evidence="1 8">Multi-pass membrane protein</topology>
    </subcellularLocation>
</comment>
<dbReference type="PANTHER" id="PTHR33573">
    <property type="entry name" value="CASP-LIKE PROTEIN 4A4"/>
    <property type="match status" value="1"/>
</dbReference>
<evidence type="ECO:0000256" key="3">
    <source>
        <dbReference type="ARBA" id="ARBA00011489"/>
    </source>
</evidence>
<dbReference type="Gramene" id="TraesROB_scaffold_090552_01G000200.1">
    <property type="protein sequence ID" value="TraesROB_scaffold_090552_01G000200.1"/>
    <property type="gene ID" value="TraesROB_scaffold_090552_01G000200"/>
</dbReference>
<reference evidence="11" key="2">
    <citation type="submission" date="2018-10" db="UniProtKB">
        <authorList>
            <consortium name="EnsemblPlants"/>
        </authorList>
    </citation>
    <scope>IDENTIFICATION</scope>
</reference>
<evidence type="ECO:0000256" key="2">
    <source>
        <dbReference type="ARBA" id="ARBA00007651"/>
    </source>
</evidence>
<dbReference type="Gramene" id="TraesRN5A0101130900.1">
    <property type="protein sequence ID" value="TraesRN5A0101130900.1"/>
    <property type="gene ID" value="TraesRN5A0101130900"/>
</dbReference>
<dbReference type="PANTHER" id="PTHR33573:SF60">
    <property type="entry name" value="CASP-LIKE PROTEIN 4B3"/>
    <property type="match status" value="1"/>
</dbReference>
<organism evidence="11">
    <name type="scientific">Triticum aestivum</name>
    <name type="common">Wheat</name>
    <dbReference type="NCBI Taxonomy" id="4565"/>
    <lineage>
        <taxon>Eukaryota</taxon>
        <taxon>Viridiplantae</taxon>
        <taxon>Streptophyta</taxon>
        <taxon>Embryophyta</taxon>
        <taxon>Tracheophyta</taxon>
        <taxon>Spermatophyta</taxon>
        <taxon>Magnoliopsida</taxon>
        <taxon>Liliopsida</taxon>
        <taxon>Poales</taxon>
        <taxon>Poaceae</taxon>
        <taxon>BOP clade</taxon>
        <taxon>Pooideae</taxon>
        <taxon>Triticodae</taxon>
        <taxon>Triticeae</taxon>
        <taxon>Triticinae</taxon>
        <taxon>Triticum</taxon>
    </lineage>
</organism>
<dbReference type="Gramene" id="TraesARI5A03G02800520.1">
    <property type="protein sequence ID" value="TraesARI5A03G02800520.1"/>
    <property type="gene ID" value="TraesARI5A03G02800520"/>
</dbReference>
<keyword evidence="6 8" id="KW-1133">Transmembrane helix</keyword>
<feature type="region of interest" description="Disordered" evidence="9">
    <location>
        <begin position="1"/>
        <end position="20"/>
    </location>
</feature>
<comment type="similarity">
    <text evidence="2 8">Belongs to the Casparian strip membrane proteins (CASP) family.</text>
</comment>
<dbReference type="Gramene" id="TraesMAC5A03G02756710.1">
    <property type="protein sequence ID" value="TraesMAC5A03G02756710.1"/>
    <property type="gene ID" value="TraesMAC5A03G02756710"/>
</dbReference>
<feature type="domain" description="Casparian strip membrane protein" evidence="10">
    <location>
        <begin position="39"/>
        <end position="169"/>
    </location>
</feature>
<dbReference type="Gramene" id="TraesCLE_scaffold_013133_01G000200.1">
    <property type="protein sequence ID" value="TraesCLE_scaffold_013133_01G000200.1"/>
    <property type="gene ID" value="TraesCLE_scaffold_013133_01G000200"/>
</dbReference>
<dbReference type="Gramene" id="TraesCS5A03G1113600.1">
    <property type="protein sequence ID" value="TraesCS5A03G1113600.1.CDS"/>
    <property type="gene ID" value="TraesCS5A03G1113600"/>
</dbReference>
<dbReference type="OMA" id="HIMYLAF"/>
<keyword evidence="5 8" id="KW-0812">Transmembrane</keyword>
<feature type="transmembrane region" description="Helical" evidence="8">
    <location>
        <begin position="158"/>
        <end position="181"/>
    </location>
</feature>
<keyword evidence="12" id="KW-1185">Reference proteome</keyword>
<feature type="transmembrane region" description="Helical" evidence="8">
    <location>
        <begin position="41"/>
        <end position="59"/>
    </location>
</feature>
<comment type="subunit">
    <text evidence="3 8">Homodimer and heterodimers.</text>
</comment>
<dbReference type="Gramene" id="TraesNOR5A03G02782170.1">
    <property type="protein sequence ID" value="TraesNOR5A03G02782170.1"/>
    <property type="gene ID" value="TraesNOR5A03G02782170"/>
</dbReference>
<accession>A0A3B6KQE8</accession>
<dbReference type="SMR" id="A0A3B6KQE8"/>
<name>A0A3B6KQE8_WHEAT</name>
<reference evidence="11" key="1">
    <citation type="submission" date="2018-08" db="EMBL/GenBank/DDBJ databases">
        <authorList>
            <person name="Rossello M."/>
        </authorList>
    </citation>
    <scope>NUCLEOTIDE SEQUENCE [LARGE SCALE GENOMIC DNA]</scope>
    <source>
        <strain evidence="11">cv. Chinese Spring</strain>
    </source>
</reference>
<evidence type="ECO:0000256" key="6">
    <source>
        <dbReference type="ARBA" id="ARBA00022989"/>
    </source>
</evidence>
<protein>
    <recommendedName>
        <fullName evidence="8">CASP-like protein</fullName>
    </recommendedName>
</protein>
<dbReference type="Gramene" id="TraesJAG5A03G02759600.1">
    <property type="protein sequence ID" value="TraesJAG5A03G02759600.1"/>
    <property type="gene ID" value="TraesJAG5A03G02759600"/>
</dbReference>
<dbReference type="InterPro" id="IPR006702">
    <property type="entry name" value="CASP_dom"/>
</dbReference>
<proteinExistence type="inferred from homology"/>
<comment type="caution">
    <text evidence="8">Lacks conserved residue(s) required for the propagation of feature annotation.</text>
</comment>
<evidence type="ECO:0000313" key="11">
    <source>
        <dbReference type="EnsemblPlants" id="TraesCS5A02G472200.1"/>
    </source>
</evidence>
<evidence type="ECO:0000256" key="9">
    <source>
        <dbReference type="SAM" id="MobiDB-lite"/>
    </source>
</evidence>
<dbReference type="Pfam" id="PF04535">
    <property type="entry name" value="CASP_dom"/>
    <property type="match status" value="1"/>
</dbReference>
<dbReference type="Gramene" id="TraesKAR5A01G0397000.1">
    <property type="protein sequence ID" value="cds.TraesKAR5A01G0397000.1"/>
    <property type="gene ID" value="TraesKAR5A01G0397000"/>
</dbReference>
<dbReference type="AlphaFoldDB" id="A0A3B6KQE8"/>
<evidence type="ECO:0000256" key="4">
    <source>
        <dbReference type="ARBA" id="ARBA00022475"/>
    </source>
</evidence>
<dbReference type="Gramene" id="TraesCS5A02G472200.1">
    <property type="protein sequence ID" value="TraesCS5A02G472200.1"/>
    <property type="gene ID" value="TraesCS5A02G472200"/>
</dbReference>
<evidence type="ECO:0000256" key="1">
    <source>
        <dbReference type="ARBA" id="ARBA00004651"/>
    </source>
</evidence>
<evidence type="ECO:0000256" key="8">
    <source>
        <dbReference type="RuleBase" id="RU361233"/>
    </source>
</evidence>
<dbReference type="Gramene" id="TraesJUL5A03G02777180.1">
    <property type="protein sequence ID" value="TraesJUL5A03G02777180.1"/>
    <property type="gene ID" value="TraesJUL5A03G02777180"/>
</dbReference>
<feature type="transmembrane region" description="Helical" evidence="8">
    <location>
        <begin position="79"/>
        <end position="96"/>
    </location>
</feature>
<dbReference type="Proteomes" id="UP000019116">
    <property type="component" value="Chromosome 5A"/>
</dbReference>
<evidence type="ECO:0000256" key="7">
    <source>
        <dbReference type="ARBA" id="ARBA00023136"/>
    </source>
</evidence>
<gene>
    <name evidence="11" type="primary">LOC123105630</name>
</gene>
<keyword evidence="4 8" id="KW-1003">Cell membrane</keyword>
<evidence type="ECO:0000256" key="5">
    <source>
        <dbReference type="ARBA" id="ARBA00022692"/>
    </source>
</evidence>
<dbReference type="Gramene" id="TraesWEE_scaffold_116960_01G000100.1">
    <property type="protein sequence ID" value="TraesWEE_scaffold_116960_01G000100.1"/>
    <property type="gene ID" value="TraesWEE_scaffold_116960_01G000100"/>
</dbReference>
<keyword evidence="7 8" id="KW-0472">Membrane</keyword>
<dbReference type="Gramene" id="TraesCAD_scaffold_044267_01G000200.1">
    <property type="protein sequence ID" value="TraesCAD_scaffold_044267_01G000200.1"/>
    <property type="gene ID" value="TraesCAD_scaffold_044267_01G000200"/>
</dbReference>
<dbReference type="GeneID" id="123105630"/>
<dbReference type="Gramene" id="TraesSYM5A03G02787830.1">
    <property type="protein sequence ID" value="TraesSYM5A03G02787830.1"/>
    <property type="gene ID" value="TraesSYM5A03G02787830"/>
</dbReference>
<evidence type="ECO:0000259" key="10">
    <source>
        <dbReference type="Pfam" id="PF04535"/>
    </source>
</evidence>
<evidence type="ECO:0000313" key="12">
    <source>
        <dbReference type="Proteomes" id="UP000019116"/>
    </source>
</evidence>
<sequence>MSSAPASSEPHDAPAAGSSVPASRSIAERWKMEAAPVRARLLLRAFAWLFSLLALVVMATDVHGRGGAQDFSTYPEYNYCLGMSIIALLYATAQLLRDAHRLSSGRDLVAGRKAAAVLDFAGDQVVAYSLISGLSAAAPVTDYMRQAADNLFNDSAAAAISLAFFAFLAIGLSALISGYNLSLEALV</sequence>
<dbReference type="KEGG" id="taes:123105630"/>
<dbReference type="Gramene" id="TraesLDM5A03G02761140.1">
    <property type="protein sequence ID" value="TraesLDM5A03G02761140.1"/>
    <property type="gene ID" value="TraesLDM5A03G02761140"/>
</dbReference>
<dbReference type="RefSeq" id="XP_044383660.1">
    <property type="nucleotide sequence ID" value="XM_044527725.1"/>
</dbReference>
<dbReference type="Gramene" id="TraesPARA_EIv1.0_1521260.1">
    <property type="protein sequence ID" value="TraesPARA_EIv1.0_1521260.1.CDS"/>
    <property type="gene ID" value="TraesPARA_EIv1.0_1521260"/>
</dbReference>
<dbReference type="GO" id="GO:0005886">
    <property type="term" value="C:plasma membrane"/>
    <property type="evidence" value="ECO:0007669"/>
    <property type="project" value="UniProtKB-SubCell"/>
</dbReference>